<gene>
    <name evidence="2" type="ORF">HID58_053729</name>
</gene>
<dbReference type="Proteomes" id="UP000824890">
    <property type="component" value="Unassembled WGS sequence"/>
</dbReference>
<organism evidence="2 3">
    <name type="scientific">Brassica napus</name>
    <name type="common">Rape</name>
    <dbReference type="NCBI Taxonomy" id="3708"/>
    <lineage>
        <taxon>Eukaryota</taxon>
        <taxon>Viridiplantae</taxon>
        <taxon>Streptophyta</taxon>
        <taxon>Embryophyta</taxon>
        <taxon>Tracheophyta</taxon>
        <taxon>Spermatophyta</taxon>
        <taxon>Magnoliopsida</taxon>
        <taxon>eudicotyledons</taxon>
        <taxon>Gunneridae</taxon>
        <taxon>Pentapetalae</taxon>
        <taxon>rosids</taxon>
        <taxon>malvids</taxon>
        <taxon>Brassicales</taxon>
        <taxon>Brassicaceae</taxon>
        <taxon>Brassiceae</taxon>
        <taxon>Brassica</taxon>
    </lineage>
</organism>
<comment type="caution">
    <text evidence="2">The sequence shown here is derived from an EMBL/GenBank/DDBJ whole genome shotgun (WGS) entry which is preliminary data.</text>
</comment>
<reference evidence="2 3" key="1">
    <citation type="submission" date="2021-05" db="EMBL/GenBank/DDBJ databases">
        <title>Genome Assembly of Synthetic Allotetraploid Brassica napus Reveals Homoeologous Exchanges between Subgenomes.</title>
        <authorList>
            <person name="Davis J.T."/>
        </authorList>
    </citation>
    <scope>NUCLEOTIDE SEQUENCE [LARGE SCALE GENOMIC DNA]</scope>
    <source>
        <strain evidence="3">cv. Da-Ae</strain>
        <tissue evidence="2">Seedling</tissue>
    </source>
</reference>
<accession>A0ABQ8AFH3</accession>
<evidence type="ECO:0000313" key="2">
    <source>
        <dbReference type="EMBL" id="KAH0891300.1"/>
    </source>
</evidence>
<evidence type="ECO:0000256" key="1">
    <source>
        <dbReference type="ARBA" id="ARBA00007626"/>
    </source>
</evidence>
<name>A0ABQ8AFH3_BRANA</name>
<dbReference type="InterPro" id="IPR011990">
    <property type="entry name" value="TPR-like_helical_dom_sf"/>
</dbReference>
<dbReference type="InterPro" id="IPR051114">
    <property type="entry name" value="Mito_RNA_Proc_CCM1"/>
</dbReference>
<comment type="similarity">
    <text evidence="1">Belongs to the PPR family. P subfamily.</text>
</comment>
<sequence length="146" mass="16732">MWELEKNGFRPMKLIFSSLLPAMCKAGDLESAFELCKEIFTKRLLVDGDIMQEVVDELVKGSKREEAEEIVELAEKNEYLQFKLLPNICKKGDLDRAVEMSEEAIKLNVLCRPNMYKPVTDPPTRIFLLARRVIDKRVATPLTKAS</sequence>
<protein>
    <submittedName>
        <fullName evidence="2">Uncharacterized protein</fullName>
    </submittedName>
</protein>
<dbReference type="EMBL" id="JAGKQM010000013">
    <property type="protein sequence ID" value="KAH0891300.1"/>
    <property type="molecule type" value="Genomic_DNA"/>
</dbReference>
<evidence type="ECO:0000313" key="3">
    <source>
        <dbReference type="Proteomes" id="UP000824890"/>
    </source>
</evidence>
<dbReference type="PANTHER" id="PTHR47934">
    <property type="entry name" value="PENTATRICOPEPTIDE REPEAT-CONTAINING PROTEIN PET309, MITOCHONDRIAL"/>
    <property type="match status" value="1"/>
</dbReference>
<dbReference type="Gene3D" id="1.25.40.10">
    <property type="entry name" value="Tetratricopeptide repeat domain"/>
    <property type="match status" value="1"/>
</dbReference>
<proteinExistence type="inferred from homology"/>
<dbReference type="PANTHER" id="PTHR47934:SF26">
    <property type="entry name" value="SMALL RIBOSOMAL SUBUNIT PROTEIN MS78 (RPPR3A)"/>
    <property type="match status" value="1"/>
</dbReference>
<keyword evidence="3" id="KW-1185">Reference proteome</keyword>